<protein>
    <submittedName>
        <fullName evidence="1">Uncharacterized protein</fullName>
    </submittedName>
</protein>
<gene>
    <name evidence="1" type="ORF">SV7mr_26880</name>
</gene>
<proteinExistence type="predicted"/>
<name>A0A517SVM8_9BACT</name>
<dbReference type="EMBL" id="CP036272">
    <property type="protein sequence ID" value="QDT60171.1"/>
    <property type="molecule type" value="Genomic_DNA"/>
</dbReference>
<dbReference type="InterPro" id="IPR046560">
    <property type="entry name" value="DUF6714"/>
</dbReference>
<dbReference type="Proteomes" id="UP000315003">
    <property type="component" value="Chromosome"/>
</dbReference>
<dbReference type="OrthoDB" id="273465at2"/>
<reference evidence="1 2" key="1">
    <citation type="submission" date="2019-02" db="EMBL/GenBank/DDBJ databases">
        <title>Deep-cultivation of Planctomycetes and their phenomic and genomic characterization uncovers novel biology.</title>
        <authorList>
            <person name="Wiegand S."/>
            <person name="Jogler M."/>
            <person name="Boedeker C."/>
            <person name="Pinto D."/>
            <person name="Vollmers J."/>
            <person name="Rivas-Marin E."/>
            <person name="Kohn T."/>
            <person name="Peeters S.H."/>
            <person name="Heuer A."/>
            <person name="Rast P."/>
            <person name="Oberbeckmann S."/>
            <person name="Bunk B."/>
            <person name="Jeske O."/>
            <person name="Meyerdierks A."/>
            <person name="Storesund J.E."/>
            <person name="Kallscheuer N."/>
            <person name="Luecker S."/>
            <person name="Lage O.M."/>
            <person name="Pohl T."/>
            <person name="Merkel B.J."/>
            <person name="Hornburger P."/>
            <person name="Mueller R.-W."/>
            <person name="Bruemmer F."/>
            <person name="Labrenz M."/>
            <person name="Spormann A.M."/>
            <person name="Op den Camp H."/>
            <person name="Overmann J."/>
            <person name="Amann R."/>
            <person name="Jetten M.S.M."/>
            <person name="Mascher T."/>
            <person name="Medema M.H."/>
            <person name="Devos D.P."/>
            <person name="Kaster A.-K."/>
            <person name="Ovreas L."/>
            <person name="Rohde M."/>
            <person name="Galperin M.Y."/>
            <person name="Jogler C."/>
        </authorList>
    </citation>
    <scope>NUCLEOTIDE SEQUENCE [LARGE SCALE GENOMIC DNA]</scope>
    <source>
        <strain evidence="1 2">SV_7m_r</strain>
    </source>
</reference>
<dbReference type="Pfam" id="PF20461">
    <property type="entry name" value="DUF6714"/>
    <property type="match status" value="1"/>
</dbReference>
<keyword evidence="2" id="KW-1185">Reference proteome</keyword>
<organism evidence="1 2">
    <name type="scientific">Stieleria bergensis</name>
    <dbReference type="NCBI Taxonomy" id="2528025"/>
    <lineage>
        <taxon>Bacteria</taxon>
        <taxon>Pseudomonadati</taxon>
        <taxon>Planctomycetota</taxon>
        <taxon>Planctomycetia</taxon>
        <taxon>Pirellulales</taxon>
        <taxon>Pirellulaceae</taxon>
        <taxon>Stieleria</taxon>
    </lineage>
</organism>
<dbReference type="RefSeq" id="WP_145272494.1">
    <property type="nucleotide sequence ID" value="NZ_CP036272.1"/>
</dbReference>
<dbReference type="AlphaFoldDB" id="A0A517SVM8"/>
<evidence type="ECO:0000313" key="2">
    <source>
        <dbReference type="Proteomes" id="UP000315003"/>
    </source>
</evidence>
<evidence type="ECO:0000313" key="1">
    <source>
        <dbReference type="EMBL" id="QDT60171.1"/>
    </source>
</evidence>
<sequence length="170" mass="19761">MRDWLIRYIEHAFAGVTLGHGTTLYEAAFHADYGFDPRELARSDNAERIDWRRVPFGDLFARHDAIFFMNSSGKRFYSPAIMRAVLTDGMRDGLMYDAFIFDLAGFVHANKEDDIPFATLYNAHQRAAFVRFCKFAAFNASREFGRDDPLRILDRIRQLEPAPKSRRTKR</sequence>
<accession>A0A517SVM8</accession>